<feature type="region of interest" description="Disordered" evidence="8">
    <location>
        <begin position="387"/>
        <end position="434"/>
    </location>
</feature>
<sequence>MDGAGHSDEGRLVAGRYRLLERVGRGGMGTVWLAEDELLGRQVAVKKLHPPQPHMDDEELATLFERTRREARAAARISHPNVVVVHDVVDDAGLPSIVMEYVPSVTLGERLKQQGPLDPAEAARVGRGMVAALRAAHRAGVLHRDVKPGNVLLGEDSRIVLTDFGIAQASGTSTLTRTGELIGSIDFLSPERIRGALPGPESDLWALGATLYQAVEGASPFRRPTAIETAYAIAEEPVRPPAHAGAIADVIGGLLAKEPAERLSAEDAERMLRLPASELDTAAVDRSRFESPPGRTTTTRVPPYGGTPAEPGQGAGGPGEAAGYGQVSPDGGPGAPGGSHPVPAGTHAAPHRDAGGRRRRVGPWIAAVVGLAVLAAGALFAAHDLGSHDDSASDGGPTGGPTGTTPPPSATADPSPTTPSTAPSSPPPLPDGYVLDERAKEKYAVPVPKGWNRKVSQGGDMVDWVDPSGLVDLQVDALDFASTDPLEHFEELEPQTEQQVGPSYHRERMDRTTAFGEKAALWRFTFKGKVRSWRAIDLGFGRPGGTEYAIYLSAPLEQWEQWLPVFDNAVAGFRLNP</sequence>
<dbReference type="RefSeq" id="WP_103886860.1">
    <property type="nucleotide sequence ID" value="NZ_FNVU01000007.1"/>
</dbReference>
<evidence type="ECO:0000259" key="9">
    <source>
        <dbReference type="PROSITE" id="PS50011"/>
    </source>
</evidence>
<dbReference type="OrthoDB" id="9762169at2"/>
<protein>
    <recommendedName>
        <fullName evidence="1">non-specific serine/threonine protein kinase</fullName>
        <ecNumber evidence="1">2.7.11.1</ecNumber>
    </recommendedName>
</protein>
<accession>A0A1H6BQH2</accession>
<dbReference type="InterPro" id="IPR011009">
    <property type="entry name" value="Kinase-like_dom_sf"/>
</dbReference>
<keyword evidence="4 7" id="KW-0547">Nucleotide-binding</keyword>
<evidence type="ECO:0000256" key="1">
    <source>
        <dbReference type="ARBA" id="ARBA00012513"/>
    </source>
</evidence>
<evidence type="ECO:0000256" key="2">
    <source>
        <dbReference type="ARBA" id="ARBA00022527"/>
    </source>
</evidence>
<evidence type="ECO:0000313" key="11">
    <source>
        <dbReference type="Proteomes" id="UP000236754"/>
    </source>
</evidence>
<feature type="compositionally biased region" description="Gly residues" evidence="8">
    <location>
        <begin position="313"/>
        <end position="322"/>
    </location>
</feature>
<proteinExistence type="predicted"/>
<reference evidence="10 11" key="1">
    <citation type="submission" date="2016-10" db="EMBL/GenBank/DDBJ databases">
        <authorList>
            <person name="de Groot N.N."/>
        </authorList>
    </citation>
    <scope>NUCLEOTIDE SEQUENCE [LARGE SCALE GENOMIC DNA]</scope>
    <source>
        <strain evidence="10 11">CGMCC 4.2023</strain>
    </source>
</reference>
<keyword evidence="3" id="KW-0808">Transferase</keyword>
<dbReference type="Gene3D" id="3.30.200.20">
    <property type="entry name" value="Phosphorylase Kinase, domain 1"/>
    <property type="match status" value="1"/>
</dbReference>
<keyword evidence="6 7" id="KW-0067">ATP-binding</keyword>
<keyword evidence="5 10" id="KW-0418">Kinase</keyword>
<gene>
    <name evidence="10" type="ORF">SAMN05216223_107121</name>
</gene>
<dbReference type="PANTHER" id="PTHR43289">
    <property type="entry name" value="MITOGEN-ACTIVATED PROTEIN KINASE KINASE KINASE 20-RELATED"/>
    <property type="match status" value="1"/>
</dbReference>
<name>A0A1H6BQH2_9ACTN</name>
<dbReference type="Proteomes" id="UP000236754">
    <property type="component" value="Unassembled WGS sequence"/>
</dbReference>
<feature type="binding site" evidence="7">
    <location>
        <position position="47"/>
    </location>
    <ligand>
        <name>ATP</name>
        <dbReference type="ChEBI" id="CHEBI:30616"/>
    </ligand>
</feature>
<evidence type="ECO:0000313" key="10">
    <source>
        <dbReference type="EMBL" id="SEG62949.1"/>
    </source>
</evidence>
<dbReference type="EMBL" id="FNVU01000007">
    <property type="protein sequence ID" value="SEG62949.1"/>
    <property type="molecule type" value="Genomic_DNA"/>
</dbReference>
<feature type="region of interest" description="Disordered" evidence="8">
    <location>
        <begin position="283"/>
        <end position="357"/>
    </location>
</feature>
<evidence type="ECO:0000256" key="3">
    <source>
        <dbReference type="ARBA" id="ARBA00022679"/>
    </source>
</evidence>
<dbReference type="SUPFAM" id="SSF56112">
    <property type="entry name" value="Protein kinase-like (PK-like)"/>
    <property type="match status" value="1"/>
</dbReference>
<evidence type="ECO:0000256" key="7">
    <source>
        <dbReference type="PROSITE-ProRule" id="PRU10141"/>
    </source>
</evidence>
<feature type="domain" description="Protein kinase" evidence="9">
    <location>
        <begin position="17"/>
        <end position="274"/>
    </location>
</feature>
<dbReference type="InterPro" id="IPR000719">
    <property type="entry name" value="Prot_kinase_dom"/>
</dbReference>
<dbReference type="InterPro" id="IPR017441">
    <property type="entry name" value="Protein_kinase_ATP_BS"/>
</dbReference>
<dbReference type="SMART" id="SM00220">
    <property type="entry name" value="S_TKc"/>
    <property type="match status" value="1"/>
</dbReference>
<feature type="compositionally biased region" description="Low complexity" evidence="8">
    <location>
        <begin position="410"/>
        <end position="423"/>
    </location>
</feature>
<dbReference type="CDD" id="cd14014">
    <property type="entry name" value="STKc_PknB_like"/>
    <property type="match status" value="1"/>
</dbReference>
<evidence type="ECO:0000256" key="8">
    <source>
        <dbReference type="SAM" id="MobiDB-lite"/>
    </source>
</evidence>
<feature type="compositionally biased region" description="Low complexity" evidence="8">
    <location>
        <begin position="292"/>
        <end position="312"/>
    </location>
</feature>
<dbReference type="EC" id="2.7.11.1" evidence="1"/>
<evidence type="ECO:0000256" key="6">
    <source>
        <dbReference type="ARBA" id="ARBA00022840"/>
    </source>
</evidence>
<dbReference type="AlphaFoldDB" id="A0A1H6BQH2"/>
<evidence type="ECO:0000256" key="5">
    <source>
        <dbReference type="ARBA" id="ARBA00022777"/>
    </source>
</evidence>
<dbReference type="PROSITE" id="PS50011">
    <property type="entry name" value="PROTEIN_KINASE_DOM"/>
    <property type="match status" value="1"/>
</dbReference>
<dbReference type="GO" id="GO:0005524">
    <property type="term" value="F:ATP binding"/>
    <property type="evidence" value="ECO:0007669"/>
    <property type="project" value="UniProtKB-UniRule"/>
</dbReference>
<dbReference type="Pfam" id="PF00069">
    <property type="entry name" value="Pkinase"/>
    <property type="match status" value="1"/>
</dbReference>
<dbReference type="PROSITE" id="PS00108">
    <property type="entry name" value="PROTEIN_KINASE_ST"/>
    <property type="match status" value="1"/>
</dbReference>
<keyword evidence="11" id="KW-1185">Reference proteome</keyword>
<dbReference type="PANTHER" id="PTHR43289:SF6">
    <property type="entry name" value="SERINE_THREONINE-PROTEIN KINASE NEKL-3"/>
    <property type="match status" value="1"/>
</dbReference>
<dbReference type="Gene3D" id="1.10.510.10">
    <property type="entry name" value="Transferase(Phosphotransferase) domain 1"/>
    <property type="match status" value="1"/>
</dbReference>
<dbReference type="GO" id="GO:0004674">
    <property type="term" value="F:protein serine/threonine kinase activity"/>
    <property type="evidence" value="ECO:0007669"/>
    <property type="project" value="UniProtKB-KW"/>
</dbReference>
<dbReference type="PROSITE" id="PS00107">
    <property type="entry name" value="PROTEIN_KINASE_ATP"/>
    <property type="match status" value="1"/>
</dbReference>
<organism evidence="10 11">
    <name type="scientific">Actinacidiphila yanglinensis</name>
    <dbReference type="NCBI Taxonomy" id="310779"/>
    <lineage>
        <taxon>Bacteria</taxon>
        <taxon>Bacillati</taxon>
        <taxon>Actinomycetota</taxon>
        <taxon>Actinomycetes</taxon>
        <taxon>Kitasatosporales</taxon>
        <taxon>Streptomycetaceae</taxon>
        <taxon>Actinacidiphila</taxon>
    </lineage>
</organism>
<dbReference type="InterPro" id="IPR008271">
    <property type="entry name" value="Ser/Thr_kinase_AS"/>
</dbReference>
<evidence type="ECO:0000256" key="4">
    <source>
        <dbReference type="ARBA" id="ARBA00022741"/>
    </source>
</evidence>
<keyword evidence="2 10" id="KW-0723">Serine/threonine-protein kinase</keyword>